<protein>
    <recommendedName>
        <fullName evidence="4">CN hydrolase domain-containing protein</fullName>
    </recommendedName>
</protein>
<feature type="signal peptide" evidence="3">
    <location>
        <begin position="1"/>
        <end position="20"/>
    </location>
</feature>
<accession>A0ABQ9ELL4</accession>
<dbReference type="PROSITE" id="PS50263">
    <property type="entry name" value="CN_HYDROLASE"/>
    <property type="match status" value="1"/>
</dbReference>
<evidence type="ECO:0000256" key="1">
    <source>
        <dbReference type="ARBA" id="ARBA00008225"/>
    </source>
</evidence>
<dbReference type="Pfam" id="PF00795">
    <property type="entry name" value="CN_hydrolase"/>
    <property type="match status" value="1"/>
</dbReference>
<reference evidence="5 6" key="1">
    <citation type="submission" date="2022-12" db="EMBL/GenBank/DDBJ databases">
        <title>Chromosome-level genome of Tegillarca granosa.</title>
        <authorList>
            <person name="Kim J."/>
        </authorList>
    </citation>
    <scope>NUCLEOTIDE SEQUENCE [LARGE SCALE GENOMIC DNA]</scope>
    <source>
        <strain evidence="5">Teg-2019</strain>
        <tissue evidence="5">Adductor muscle</tissue>
    </source>
</reference>
<proteinExistence type="inferred from homology"/>
<feature type="domain" description="CN hydrolase" evidence="4">
    <location>
        <begin position="59"/>
        <end position="321"/>
    </location>
</feature>
<comment type="similarity">
    <text evidence="1">Belongs to the carbon-nitrogen hydrolase superfamily. BTD/VNN family.</text>
</comment>
<evidence type="ECO:0000256" key="2">
    <source>
        <dbReference type="ARBA" id="ARBA00022801"/>
    </source>
</evidence>
<keyword evidence="2" id="KW-0378">Hydrolase</keyword>
<dbReference type="PANTHER" id="PTHR10609">
    <property type="entry name" value="BIOTINIDASE-RELATED"/>
    <property type="match status" value="1"/>
</dbReference>
<dbReference type="Proteomes" id="UP001217089">
    <property type="component" value="Unassembled WGS sequence"/>
</dbReference>
<dbReference type="InterPro" id="IPR003010">
    <property type="entry name" value="C-N_Hydrolase"/>
</dbReference>
<evidence type="ECO:0000313" key="6">
    <source>
        <dbReference type="Proteomes" id="UP001217089"/>
    </source>
</evidence>
<evidence type="ECO:0000313" key="5">
    <source>
        <dbReference type="EMBL" id="KAJ8306080.1"/>
    </source>
</evidence>
<dbReference type="InterPro" id="IPR036526">
    <property type="entry name" value="C-N_Hydrolase_sf"/>
</dbReference>
<dbReference type="InterPro" id="IPR043957">
    <property type="entry name" value="Vanin_C"/>
</dbReference>
<dbReference type="Pfam" id="PF19018">
    <property type="entry name" value="Vanin_C"/>
    <property type="match status" value="1"/>
</dbReference>
<evidence type="ECO:0000256" key="3">
    <source>
        <dbReference type="SAM" id="SignalP"/>
    </source>
</evidence>
<comment type="caution">
    <text evidence="5">The sequence shown here is derived from an EMBL/GenBank/DDBJ whole genome shotgun (WGS) entry which is preliminary data.</text>
</comment>
<feature type="chain" id="PRO_5047206184" description="CN hydrolase domain-containing protein" evidence="3">
    <location>
        <begin position="21"/>
        <end position="506"/>
    </location>
</feature>
<dbReference type="SUPFAM" id="SSF56317">
    <property type="entry name" value="Carbon-nitrogen hydrolase"/>
    <property type="match status" value="1"/>
</dbReference>
<dbReference type="PANTHER" id="PTHR10609:SF27">
    <property type="entry name" value="CN HYDROLASE DOMAIN-CONTAINING PROTEIN-RELATED"/>
    <property type="match status" value="1"/>
</dbReference>
<dbReference type="InterPro" id="IPR040154">
    <property type="entry name" value="Biotinidase/VNN"/>
</dbReference>
<keyword evidence="3" id="KW-0732">Signal</keyword>
<dbReference type="Gene3D" id="3.60.110.10">
    <property type="entry name" value="Carbon-nitrogen hydrolase"/>
    <property type="match status" value="1"/>
</dbReference>
<dbReference type="EMBL" id="JARBDR010000813">
    <property type="protein sequence ID" value="KAJ8306080.1"/>
    <property type="molecule type" value="Genomic_DNA"/>
</dbReference>
<name>A0ABQ9ELL4_TEGGR</name>
<organism evidence="5 6">
    <name type="scientific">Tegillarca granosa</name>
    <name type="common">Malaysian cockle</name>
    <name type="synonym">Anadara granosa</name>
    <dbReference type="NCBI Taxonomy" id="220873"/>
    <lineage>
        <taxon>Eukaryota</taxon>
        <taxon>Metazoa</taxon>
        <taxon>Spiralia</taxon>
        <taxon>Lophotrochozoa</taxon>
        <taxon>Mollusca</taxon>
        <taxon>Bivalvia</taxon>
        <taxon>Autobranchia</taxon>
        <taxon>Pteriomorphia</taxon>
        <taxon>Arcoida</taxon>
        <taxon>Arcoidea</taxon>
        <taxon>Arcidae</taxon>
        <taxon>Tegillarca</taxon>
    </lineage>
</organism>
<keyword evidence="6" id="KW-1185">Reference proteome</keyword>
<evidence type="ECO:0000259" key="4">
    <source>
        <dbReference type="PROSITE" id="PS50263"/>
    </source>
</evidence>
<sequence>MDVSNVLIFCLVSLINHANGYNYLDIVKVAVYEHNVTLPPFTVIPVTRDEAVRNMMENLKVIEYQAKKASDQMLKVFPVIERITIRGAKLLVLPEDGLYGYLFTRRTIYPYLEQIPDPKDPASTPCPTSRAGSEVQCFLSRLAMETAMFIVANMGDKQPCNKSIDTHCPLDGHYQYNTDVIYNPSGKLIAKYHKYNLFYEPAFDVPNEPEIVTFETPFGLFGVFTCFDILFHDPPIELIQNKGVRNIVFPTAWFDALPHLSAVGFHSAFAVKWEINLLAANIHHPKQNAQGSGIYSIDGFTAYTYDNKDQNGRLLVSSIPILKSKPKADNSQNRFLRVHDGLKTSNYQVSDSEFKAPVFHDIYDFVLVSGDYGKREICQKDLCCSIVYNRTENKNDLYAFGAFDGLHTYQGTYYLQVCTLLKCQNTNFKSCGVDTTYAATTFEYLKMTSTSNGYIYPEVMLSNNGMLELSNRWNFTKDGVLSVIENLENPLLSASLISRVYSKDKV</sequence>
<gene>
    <name evidence="5" type="ORF">KUTeg_016625</name>
</gene>